<sequence>MTADSAERWIAWQGQSPPEFGFTTDRIPSPSSTLASTGRGRVGGDRERDRDDCTVIVLVRPAT</sequence>
<name>A0A1E5PKE3_9ACTN</name>
<protein>
    <submittedName>
        <fullName evidence="2">Uncharacterized protein</fullName>
    </submittedName>
</protein>
<gene>
    <name evidence="2" type="ORF">BGK67_00315</name>
</gene>
<evidence type="ECO:0000313" key="3">
    <source>
        <dbReference type="Proteomes" id="UP000095705"/>
    </source>
</evidence>
<accession>A0A1E5PKE3</accession>
<evidence type="ECO:0000313" key="2">
    <source>
        <dbReference type="EMBL" id="OEJ30036.1"/>
    </source>
</evidence>
<dbReference type="AlphaFoldDB" id="A0A1E5PKE3"/>
<dbReference type="Proteomes" id="UP000095705">
    <property type="component" value="Unassembled WGS sequence"/>
</dbReference>
<reference evidence="2 3" key="1">
    <citation type="submission" date="2016-08" db="EMBL/GenBank/DDBJ databases">
        <title>The complete genome of Streptomyces subrutilus 10-1-1.</title>
        <authorList>
            <person name="Chen X."/>
        </authorList>
    </citation>
    <scope>NUCLEOTIDE SEQUENCE [LARGE SCALE GENOMIC DNA]</scope>
    <source>
        <strain evidence="2 3">10-1-1</strain>
    </source>
</reference>
<organism evidence="2 3">
    <name type="scientific">Streptomyces subrutilus</name>
    <dbReference type="NCBI Taxonomy" id="36818"/>
    <lineage>
        <taxon>Bacteria</taxon>
        <taxon>Bacillati</taxon>
        <taxon>Actinomycetota</taxon>
        <taxon>Actinomycetes</taxon>
        <taxon>Kitasatosporales</taxon>
        <taxon>Streptomycetaceae</taxon>
        <taxon>Streptomyces</taxon>
    </lineage>
</organism>
<dbReference type="EMBL" id="MEHK01000001">
    <property type="protein sequence ID" value="OEJ30036.1"/>
    <property type="molecule type" value="Genomic_DNA"/>
</dbReference>
<feature type="region of interest" description="Disordered" evidence="1">
    <location>
        <begin position="13"/>
        <end position="49"/>
    </location>
</feature>
<evidence type="ECO:0000256" key="1">
    <source>
        <dbReference type="SAM" id="MobiDB-lite"/>
    </source>
</evidence>
<keyword evidence="3" id="KW-1185">Reference proteome</keyword>
<comment type="caution">
    <text evidence="2">The sequence shown here is derived from an EMBL/GenBank/DDBJ whole genome shotgun (WGS) entry which is preliminary data.</text>
</comment>
<proteinExistence type="predicted"/>